<evidence type="ECO:0000313" key="2">
    <source>
        <dbReference type="Proteomes" id="UP000008710"/>
    </source>
</evidence>
<reference evidence="2" key="1">
    <citation type="journal article" date="2006" name="Proc. Natl. Acad. Sci. U.S.A.">
        <title>The complete genome of Rhodococcus sp. RHA1 provides insights into a catabolic powerhouse.</title>
        <authorList>
            <person name="McLeod M.P."/>
            <person name="Warren R.L."/>
            <person name="Hsiao W.W.L."/>
            <person name="Araki N."/>
            <person name="Myhre M."/>
            <person name="Fernandes C."/>
            <person name="Miyazawa D."/>
            <person name="Wong W."/>
            <person name="Lillquist A.L."/>
            <person name="Wang D."/>
            <person name="Dosanjh M."/>
            <person name="Hara H."/>
            <person name="Petrescu A."/>
            <person name="Morin R.D."/>
            <person name="Yang G."/>
            <person name="Stott J.M."/>
            <person name="Schein J.E."/>
            <person name="Shin H."/>
            <person name="Smailus D."/>
            <person name="Siddiqui A.S."/>
            <person name="Marra M.A."/>
            <person name="Jones S.J.M."/>
            <person name="Holt R."/>
            <person name="Brinkman F.S.L."/>
            <person name="Miyauchi K."/>
            <person name="Fukuda M."/>
            <person name="Davies J.E."/>
            <person name="Mohn W.W."/>
            <person name="Eltis L.D."/>
        </authorList>
    </citation>
    <scope>NUCLEOTIDE SEQUENCE [LARGE SCALE GENOMIC DNA]</scope>
    <source>
        <strain evidence="2">RHA1</strain>
    </source>
</reference>
<dbReference type="AlphaFoldDB" id="Q0RYR3"/>
<protein>
    <submittedName>
        <fullName evidence="1">Uncharacterized protein</fullName>
    </submittedName>
</protein>
<dbReference type="KEGG" id="rha:RHA1_ro08529"/>
<keyword evidence="1" id="KW-0614">Plasmid</keyword>
<sequence>MAELGPTQVTTPTGQNYFVTRSKDLPVHTRTMSQFSWIDNPVSPELGAIAHGPLLLSDSNGYRVGLRYLIAYRNVMDMALTVSASGLKSAELAAQFRTTSAQFRTTYGAADLPLVGTSEGGFSTWVVSPDLNIYTERSSQNPHTEEGHYVREFSHVINGRPTGTSLEIEYRWPTIGLDRTRVVLEIPPARALDEAIVPI</sequence>
<accession>Q0RYR3</accession>
<name>Q0RYR3_RHOJR</name>
<dbReference type="HOGENOM" id="CLU_1642390_0_0_11"/>
<gene>
    <name evidence="1" type="ordered locus">RHA1_ro08529</name>
</gene>
<evidence type="ECO:0000313" key="1">
    <source>
        <dbReference type="EMBL" id="ABG99573.1"/>
    </source>
</evidence>
<dbReference type="EMBL" id="CP000432">
    <property type="protein sequence ID" value="ABG99573.1"/>
    <property type="molecule type" value="Genomic_DNA"/>
</dbReference>
<organism evidence="1 2">
    <name type="scientific">Rhodococcus jostii (strain RHA1)</name>
    <dbReference type="NCBI Taxonomy" id="101510"/>
    <lineage>
        <taxon>Bacteria</taxon>
        <taxon>Bacillati</taxon>
        <taxon>Actinomycetota</taxon>
        <taxon>Actinomycetes</taxon>
        <taxon>Mycobacteriales</taxon>
        <taxon>Nocardiaceae</taxon>
        <taxon>Rhodococcus</taxon>
    </lineage>
</organism>
<dbReference type="Proteomes" id="UP000008710">
    <property type="component" value="Plasmid pRHL1"/>
</dbReference>
<proteinExistence type="predicted"/>
<geneLocation type="plasmid" evidence="1 2">
    <name>pRHL1</name>
</geneLocation>